<gene>
    <name evidence="1" type="ORF">GCM10008933_28800</name>
</gene>
<dbReference type="EMBL" id="BAAACX010000012">
    <property type="protein sequence ID" value="GAA0396444.1"/>
    <property type="molecule type" value="Genomic_DNA"/>
</dbReference>
<dbReference type="Proteomes" id="UP001500340">
    <property type="component" value="Unassembled WGS sequence"/>
</dbReference>
<proteinExistence type="predicted"/>
<comment type="caution">
    <text evidence="1">The sequence shown here is derived from an EMBL/GenBank/DDBJ whole genome shotgun (WGS) entry which is preliminary data.</text>
</comment>
<name>A0ABN0YJM9_9BACL</name>
<organism evidence="1 2">
    <name type="scientific">Paenibacillus motobuensis</name>
    <dbReference type="NCBI Taxonomy" id="295324"/>
    <lineage>
        <taxon>Bacteria</taxon>
        <taxon>Bacillati</taxon>
        <taxon>Bacillota</taxon>
        <taxon>Bacilli</taxon>
        <taxon>Bacillales</taxon>
        <taxon>Paenibacillaceae</taxon>
        <taxon>Paenibacillus</taxon>
    </lineage>
</organism>
<evidence type="ECO:0000313" key="1">
    <source>
        <dbReference type="EMBL" id="GAA0396444.1"/>
    </source>
</evidence>
<keyword evidence="2" id="KW-1185">Reference proteome</keyword>
<accession>A0ABN0YJM9</accession>
<reference evidence="1 2" key="1">
    <citation type="journal article" date="2019" name="Int. J. Syst. Evol. Microbiol.">
        <title>The Global Catalogue of Microorganisms (GCM) 10K type strain sequencing project: providing services to taxonomists for standard genome sequencing and annotation.</title>
        <authorList>
            <consortium name="The Broad Institute Genomics Platform"/>
            <consortium name="The Broad Institute Genome Sequencing Center for Infectious Disease"/>
            <person name="Wu L."/>
            <person name="Ma J."/>
        </authorList>
    </citation>
    <scope>NUCLEOTIDE SEQUENCE [LARGE SCALE GENOMIC DNA]</scope>
    <source>
        <strain evidence="1 2">JCM 12774</strain>
    </source>
</reference>
<evidence type="ECO:0000313" key="2">
    <source>
        <dbReference type="Proteomes" id="UP001500340"/>
    </source>
</evidence>
<sequence length="61" mass="6639">MLATDVAQVRRLRRADPVQRAPVLEPILTQDWFIGGVAPSVRQLGAIETLAAGQRLAFGKL</sequence>
<protein>
    <submittedName>
        <fullName evidence="1">Uncharacterized protein</fullName>
    </submittedName>
</protein>